<proteinExistence type="predicted"/>
<evidence type="ECO:0000313" key="3">
    <source>
        <dbReference type="EMBL" id="MEU8138547.1"/>
    </source>
</evidence>
<dbReference type="EMBL" id="JBEZFP010000128">
    <property type="protein sequence ID" value="MEU8138547.1"/>
    <property type="molecule type" value="Genomic_DNA"/>
</dbReference>
<dbReference type="InterPro" id="IPR036188">
    <property type="entry name" value="FAD/NAD-bd_sf"/>
</dbReference>
<dbReference type="PRINTS" id="PR00420">
    <property type="entry name" value="RNGMNOXGNASE"/>
</dbReference>
<dbReference type="Pfam" id="PF01494">
    <property type="entry name" value="FAD_binding_3"/>
    <property type="match status" value="1"/>
</dbReference>
<feature type="domain" description="FAD-binding" evidence="2">
    <location>
        <begin position="40"/>
        <end position="200"/>
    </location>
</feature>
<evidence type="ECO:0000259" key="2">
    <source>
        <dbReference type="Pfam" id="PF01494"/>
    </source>
</evidence>
<accession>A0ABV3DTH9</accession>
<feature type="region of interest" description="Disordered" evidence="1">
    <location>
        <begin position="1"/>
        <end position="27"/>
    </location>
</feature>
<keyword evidence="4" id="KW-1185">Reference proteome</keyword>
<organism evidence="3 4">
    <name type="scientific">Streptodolium elevatio</name>
    <dbReference type="NCBI Taxonomy" id="3157996"/>
    <lineage>
        <taxon>Bacteria</taxon>
        <taxon>Bacillati</taxon>
        <taxon>Actinomycetota</taxon>
        <taxon>Actinomycetes</taxon>
        <taxon>Kitasatosporales</taxon>
        <taxon>Streptomycetaceae</taxon>
        <taxon>Streptodolium</taxon>
    </lineage>
</organism>
<dbReference type="PANTHER" id="PTHR42685">
    <property type="entry name" value="GERANYLGERANYL DIPHOSPHATE REDUCTASE"/>
    <property type="match status" value="1"/>
</dbReference>
<feature type="compositionally biased region" description="Polar residues" evidence="1">
    <location>
        <begin position="1"/>
        <end position="12"/>
    </location>
</feature>
<protein>
    <submittedName>
        <fullName evidence="3">Geranylgeranyl reductase family protein</fullName>
    </submittedName>
</protein>
<reference evidence="3 4" key="1">
    <citation type="submission" date="2024-06" db="EMBL/GenBank/DDBJ databases">
        <title>The Natural Products Discovery Center: Release of the First 8490 Sequenced Strains for Exploring Actinobacteria Biosynthetic Diversity.</title>
        <authorList>
            <person name="Kalkreuter E."/>
            <person name="Kautsar S.A."/>
            <person name="Yang D."/>
            <person name="Bader C.D."/>
            <person name="Teijaro C.N."/>
            <person name="Fluegel L."/>
            <person name="Davis C.M."/>
            <person name="Simpson J.R."/>
            <person name="Lauterbach L."/>
            <person name="Steele A.D."/>
            <person name="Gui C."/>
            <person name="Meng S."/>
            <person name="Li G."/>
            <person name="Viehrig K."/>
            <person name="Ye F."/>
            <person name="Su P."/>
            <person name="Kiefer A.F."/>
            <person name="Nichols A."/>
            <person name="Cepeda A.J."/>
            <person name="Yan W."/>
            <person name="Fan B."/>
            <person name="Jiang Y."/>
            <person name="Adhikari A."/>
            <person name="Zheng C.-J."/>
            <person name="Schuster L."/>
            <person name="Cowan T.M."/>
            <person name="Smanski M.J."/>
            <person name="Chevrette M.G."/>
            <person name="De Carvalho L.P.S."/>
            <person name="Shen B."/>
        </authorList>
    </citation>
    <scope>NUCLEOTIDE SEQUENCE [LARGE SCALE GENOMIC DNA]</scope>
    <source>
        <strain evidence="3 4">NPDC048946</strain>
    </source>
</reference>
<feature type="compositionally biased region" description="Low complexity" evidence="1">
    <location>
        <begin position="17"/>
        <end position="27"/>
    </location>
</feature>
<dbReference type="SUPFAM" id="SSF51905">
    <property type="entry name" value="FAD/NAD(P)-binding domain"/>
    <property type="match status" value="1"/>
</dbReference>
<dbReference type="PANTHER" id="PTHR42685:SF22">
    <property type="entry name" value="CONDITIONED MEDIUM FACTOR RECEPTOR 1"/>
    <property type="match status" value="1"/>
</dbReference>
<sequence>MTSTPAQPSQAPSHDPAAGLDGDLADGVADGLADDERTWDVLVVGAGPAGASAALAAAEAGRTVLLVEKAALPRYKTCGGGIIGPSAGALPDGFRLPAKEHVRAVAFTMRGRWRRTRRARSGQTMFSLVNRPEFDAGLVDAARAAGAVVREGATVQRIDQDTRSVVLTLADGGTLRARALVGADGSAGRTSAYVGVTFEQVDLGLESEIPVPPEVADHWRGTVLIDWGPIPGSYAWVFPKDDVLTVGVICARGNGEATRAYLRDFIASQALSGFPPSVTSGHLTRCRTDESPLSRGRVVVAGDAAGLLEPWTREGISFALRSGRAAGEAAALVAAAHDDADVKEATESYRTRIDTTLGREMRAGRLMLAAFTRRPAVFHGAVTTIPKAWTAFQAIVQGRKTLAAYVERTPVKKTLARLAR</sequence>
<gene>
    <name evidence="3" type="ORF">AB0C36_34250</name>
</gene>
<dbReference type="RefSeq" id="WP_358362100.1">
    <property type="nucleotide sequence ID" value="NZ_JBEZFP010000128.1"/>
</dbReference>
<name>A0ABV3DTH9_9ACTN</name>
<dbReference type="InterPro" id="IPR011777">
    <property type="entry name" value="Geranylgeranyl_Rdtase_fam"/>
</dbReference>
<dbReference type="Proteomes" id="UP001551482">
    <property type="component" value="Unassembled WGS sequence"/>
</dbReference>
<comment type="caution">
    <text evidence="3">The sequence shown here is derived from an EMBL/GenBank/DDBJ whole genome shotgun (WGS) entry which is preliminary data.</text>
</comment>
<dbReference type="NCBIfam" id="TIGR02032">
    <property type="entry name" value="GG-red-SF"/>
    <property type="match status" value="1"/>
</dbReference>
<dbReference type="InterPro" id="IPR002938">
    <property type="entry name" value="FAD-bd"/>
</dbReference>
<dbReference type="Gene3D" id="3.50.50.60">
    <property type="entry name" value="FAD/NAD(P)-binding domain"/>
    <property type="match status" value="1"/>
</dbReference>
<evidence type="ECO:0000256" key="1">
    <source>
        <dbReference type="SAM" id="MobiDB-lite"/>
    </source>
</evidence>
<evidence type="ECO:0000313" key="4">
    <source>
        <dbReference type="Proteomes" id="UP001551482"/>
    </source>
</evidence>
<dbReference type="InterPro" id="IPR050407">
    <property type="entry name" value="Geranylgeranyl_reductase"/>
</dbReference>